<dbReference type="NCBIfam" id="NF003740">
    <property type="entry name" value="PRK05337.1"/>
    <property type="match status" value="1"/>
</dbReference>
<keyword evidence="4 10" id="KW-0378">Hydrolase</keyword>
<feature type="active site" description="Nucleophile" evidence="10">
    <location>
        <position position="252"/>
    </location>
</feature>
<evidence type="ECO:0000256" key="10">
    <source>
        <dbReference type="HAMAP-Rule" id="MF_00364"/>
    </source>
</evidence>
<dbReference type="EMBL" id="FMSV02000376">
    <property type="protein sequence ID" value="SEH05717.1"/>
    <property type="molecule type" value="Genomic_DNA"/>
</dbReference>
<evidence type="ECO:0000259" key="11">
    <source>
        <dbReference type="Pfam" id="PF00933"/>
    </source>
</evidence>
<dbReference type="OrthoDB" id="9786661at2"/>
<keyword evidence="7 10" id="KW-0326">Glycosidase</keyword>
<feature type="binding site" evidence="10">
    <location>
        <position position="72"/>
    </location>
    <ligand>
        <name>substrate</name>
    </ligand>
</feature>
<evidence type="ECO:0000256" key="7">
    <source>
        <dbReference type="ARBA" id="ARBA00023295"/>
    </source>
</evidence>
<dbReference type="PANTHER" id="PTHR30480">
    <property type="entry name" value="BETA-HEXOSAMINIDASE-RELATED"/>
    <property type="match status" value="1"/>
</dbReference>
<dbReference type="GO" id="GO:0008360">
    <property type="term" value="P:regulation of cell shape"/>
    <property type="evidence" value="ECO:0007669"/>
    <property type="project" value="UniProtKB-KW"/>
</dbReference>
<evidence type="ECO:0000256" key="1">
    <source>
        <dbReference type="ARBA" id="ARBA00001231"/>
    </source>
</evidence>
<dbReference type="Pfam" id="PF00933">
    <property type="entry name" value="Glyco_hydro_3"/>
    <property type="match status" value="1"/>
</dbReference>
<evidence type="ECO:0000256" key="6">
    <source>
        <dbReference type="ARBA" id="ARBA00022984"/>
    </source>
</evidence>
<evidence type="ECO:0000256" key="2">
    <source>
        <dbReference type="ARBA" id="ARBA00022490"/>
    </source>
</evidence>
<feature type="domain" description="Glycoside hydrolase family 3 N-terminal" evidence="11">
    <location>
        <begin position="14"/>
        <end position="295"/>
    </location>
</feature>
<gene>
    <name evidence="12" type="primary">nagZ_1</name>
    <name evidence="10" type="synonym">nagZ</name>
    <name evidence="12" type="ORF">MBHS_01572</name>
</gene>
<organism evidence="12 13">
    <name type="scientific">Candidatus Venteria ishoeyi</name>
    <dbReference type="NCBI Taxonomy" id="1899563"/>
    <lineage>
        <taxon>Bacteria</taxon>
        <taxon>Pseudomonadati</taxon>
        <taxon>Pseudomonadota</taxon>
        <taxon>Gammaproteobacteria</taxon>
        <taxon>Thiotrichales</taxon>
        <taxon>Thiotrichaceae</taxon>
        <taxon>Venteria</taxon>
    </lineage>
</organism>
<dbReference type="GO" id="GO:0009254">
    <property type="term" value="P:peptidoglycan turnover"/>
    <property type="evidence" value="ECO:0007669"/>
    <property type="project" value="UniProtKB-UniRule"/>
</dbReference>
<dbReference type="InterPro" id="IPR036962">
    <property type="entry name" value="Glyco_hydro_3_N_sf"/>
</dbReference>
<keyword evidence="13" id="KW-1185">Reference proteome</keyword>
<dbReference type="GO" id="GO:0004563">
    <property type="term" value="F:beta-N-acetylhexosaminidase activity"/>
    <property type="evidence" value="ECO:0007669"/>
    <property type="project" value="UniProtKB-UniRule"/>
</dbReference>
<dbReference type="GO" id="GO:0009252">
    <property type="term" value="P:peptidoglycan biosynthetic process"/>
    <property type="evidence" value="ECO:0007669"/>
    <property type="project" value="UniProtKB-KW"/>
</dbReference>
<dbReference type="Proteomes" id="UP000236724">
    <property type="component" value="Unassembled WGS sequence"/>
</dbReference>
<comment type="subcellular location">
    <subcellularLocation>
        <location evidence="10">Cytoplasm</location>
    </subcellularLocation>
</comment>
<keyword evidence="5 10" id="KW-0133">Cell shape</keyword>
<accession>A0A1H6F6C3</accession>
<dbReference type="AlphaFoldDB" id="A0A1H6F6C3"/>
<dbReference type="RefSeq" id="WP_103919626.1">
    <property type="nucleotide sequence ID" value="NZ_FMSV02000376.1"/>
</dbReference>
<dbReference type="Gene3D" id="3.20.20.300">
    <property type="entry name" value="Glycoside hydrolase, family 3, N-terminal domain"/>
    <property type="match status" value="1"/>
</dbReference>
<dbReference type="GO" id="GO:0005737">
    <property type="term" value="C:cytoplasm"/>
    <property type="evidence" value="ECO:0007669"/>
    <property type="project" value="UniProtKB-SubCell"/>
</dbReference>
<feature type="binding site" evidence="10">
    <location>
        <position position="138"/>
    </location>
    <ligand>
        <name>substrate</name>
    </ligand>
</feature>
<dbReference type="InterPro" id="IPR017853">
    <property type="entry name" value="GH"/>
</dbReference>
<feature type="site" description="Important for catalytic activity" evidence="10">
    <location>
        <position position="179"/>
    </location>
</feature>
<protein>
    <recommendedName>
        <fullName evidence="10">Beta-hexosaminidase</fullName>
        <ecNumber evidence="10">3.2.1.52</ecNumber>
    </recommendedName>
    <alternativeName>
        <fullName evidence="10">Beta-N-acetylhexosaminidase</fullName>
    </alternativeName>
    <alternativeName>
        <fullName evidence="10">N-acetyl-beta-glucosaminidase</fullName>
    </alternativeName>
</protein>
<comment type="function">
    <text evidence="10">Plays a role in peptidoglycan recycling by cleaving the terminal beta-1,4-linked N-acetylglucosamine (GlcNAc) from peptide-linked peptidoglycan fragments, giving rise to free GlcNAc, anhydro-N-acetylmuramic acid and anhydro-N-acetylmuramic acid-linked peptides.</text>
</comment>
<keyword evidence="6 10" id="KW-0573">Peptidoglycan synthesis</keyword>
<evidence type="ECO:0000256" key="3">
    <source>
        <dbReference type="ARBA" id="ARBA00022618"/>
    </source>
</evidence>
<feature type="active site" description="Proton donor/acceptor" evidence="10">
    <location>
        <position position="181"/>
    </location>
</feature>
<reference evidence="12 13" key="1">
    <citation type="submission" date="2016-10" db="EMBL/GenBank/DDBJ databases">
        <authorList>
            <person name="de Groot N.N."/>
        </authorList>
    </citation>
    <scope>NUCLEOTIDE SEQUENCE [LARGE SCALE GENOMIC DNA]</scope>
    <source>
        <strain evidence="12">MBHS1</strain>
    </source>
</reference>
<feature type="binding site" evidence="10">
    <location>
        <begin position="168"/>
        <end position="169"/>
    </location>
    <ligand>
        <name>substrate</name>
    </ligand>
</feature>
<keyword evidence="9 10" id="KW-0961">Cell wall biogenesis/degradation</keyword>
<evidence type="ECO:0000313" key="13">
    <source>
        <dbReference type="Proteomes" id="UP000236724"/>
    </source>
</evidence>
<proteinExistence type="inferred from homology"/>
<dbReference type="SUPFAM" id="SSF51445">
    <property type="entry name" value="(Trans)glycosidases"/>
    <property type="match status" value="1"/>
</dbReference>
<dbReference type="InterPro" id="IPR022956">
    <property type="entry name" value="Beta_hexosaminidase_bac"/>
</dbReference>
<comment type="similarity">
    <text evidence="10">Belongs to the glycosyl hydrolase 3 family. NagZ subfamily.</text>
</comment>
<dbReference type="PANTHER" id="PTHR30480:SF13">
    <property type="entry name" value="BETA-HEXOSAMINIDASE"/>
    <property type="match status" value="1"/>
</dbReference>
<evidence type="ECO:0000256" key="9">
    <source>
        <dbReference type="ARBA" id="ARBA00023316"/>
    </source>
</evidence>
<dbReference type="EC" id="3.2.1.52" evidence="10"/>
<keyword evidence="8 10" id="KW-0131">Cell cycle</keyword>
<dbReference type="HAMAP" id="MF_00364">
    <property type="entry name" value="NagZ"/>
    <property type="match status" value="1"/>
</dbReference>
<dbReference type="UniPathway" id="UPA00544"/>
<evidence type="ECO:0000256" key="4">
    <source>
        <dbReference type="ARBA" id="ARBA00022801"/>
    </source>
</evidence>
<name>A0A1H6F6C3_9GAMM</name>
<dbReference type="InterPro" id="IPR001764">
    <property type="entry name" value="Glyco_hydro_3_N"/>
</dbReference>
<dbReference type="GO" id="GO:0071555">
    <property type="term" value="P:cell wall organization"/>
    <property type="evidence" value="ECO:0007669"/>
    <property type="project" value="UniProtKB-KW"/>
</dbReference>
<feature type="binding site" evidence="10">
    <location>
        <position position="64"/>
    </location>
    <ligand>
        <name>substrate</name>
    </ligand>
</feature>
<keyword evidence="3 10" id="KW-0132">Cell division</keyword>
<sequence length="357" mass="39295">MHIGPFMIDFTGTQLTDADRKLLLHPLVGGVILFSRNYESPQQLTALTSEIHALRKPPLLIAVDHEGGRVQRFREHFVHIPAAQTFGLLYKKDPKSALEKVQQAGWLLAAELRAVGVDFSFAPVLDLNNPISSVINDRAYHHHPEVVAKLARAAMKGMKQAGMIAVGKHFPGHGSVAADSHHSLPVDTRPEADIRSADWVAFERMINYGLPALMPAHIVYSAVDTYPAGFSAQWLQIRLRKELGFQGAIFSDDLNMAGANVAGTPLQRAQQALGAGCDMALICNNRPAVLEVLAQFGEYTAPASQLRLSRLHGFADENNKIRDWQSLHQSQDWQLANQVMQLLETEPELNLGDDGLS</sequence>
<comment type="catalytic activity">
    <reaction evidence="1 10">
        <text>Hydrolysis of terminal non-reducing N-acetyl-D-hexosamine residues in N-acetyl-beta-D-hexosaminides.</text>
        <dbReference type="EC" id="3.2.1.52"/>
    </reaction>
</comment>
<dbReference type="GO" id="GO:0005975">
    <property type="term" value="P:carbohydrate metabolic process"/>
    <property type="evidence" value="ECO:0007669"/>
    <property type="project" value="InterPro"/>
</dbReference>
<dbReference type="GO" id="GO:0051301">
    <property type="term" value="P:cell division"/>
    <property type="evidence" value="ECO:0007669"/>
    <property type="project" value="UniProtKB-KW"/>
</dbReference>
<evidence type="ECO:0000313" key="12">
    <source>
        <dbReference type="EMBL" id="SEH05717.1"/>
    </source>
</evidence>
<dbReference type="InterPro" id="IPR050226">
    <property type="entry name" value="NagZ_Beta-hexosaminidase"/>
</dbReference>
<keyword evidence="2 10" id="KW-0963">Cytoplasm</keyword>
<comment type="pathway">
    <text evidence="10">Cell wall biogenesis; peptidoglycan recycling.</text>
</comment>
<evidence type="ECO:0000256" key="8">
    <source>
        <dbReference type="ARBA" id="ARBA00023306"/>
    </source>
</evidence>
<evidence type="ECO:0000256" key="5">
    <source>
        <dbReference type="ARBA" id="ARBA00022960"/>
    </source>
</evidence>